<dbReference type="Pfam" id="PF13679">
    <property type="entry name" value="Methyltransf_32"/>
    <property type="match status" value="1"/>
</dbReference>
<feature type="region of interest" description="Disordered" evidence="1">
    <location>
        <begin position="433"/>
        <end position="463"/>
    </location>
</feature>
<dbReference type="EMBL" id="CCBP010000186">
    <property type="protein sequence ID" value="CDO74570.1"/>
    <property type="molecule type" value="Genomic_DNA"/>
</dbReference>
<reference evidence="3" key="1">
    <citation type="submission" date="2014-01" db="EMBL/GenBank/DDBJ databases">
        <title>The genome of the white-rot fungus Pycnoporus cinnabarinus: a basidiomycete model with a versatile arsenal for lignocellulosic biomass breakdown.</title>
        <authorList>
            <person name="Levasseur A."/>
            <person name="Lomascolo A."/>
            <person name="Ruiz-Duenas F.J."/>
            <person name="Uzan E."/>
            <person name="Piumi F."/>
            <person name="Kues U."/>
            <person name="Ram A.F.J."/>
            <person name="Murat C."/>
            <person name="Haon M."/>
            <person name="Benoit I."/>
            <person name="Arfi Y."/>
            <person name="Chevret D."/>
            <person name="Drula E."/>
            <person name="Kwon M.J."/>
            <person name="Gouret P."/>
            <person name="Lesage-Meessen L."/>
            <person name="Lombard V."/>
            <person name="Mariette J."/>
            <person name="Noirot C."/>
            <person name="Park J."/>
            <person name="Patyshakuliyeva A."/>
            <person name="Wieneger R.A.B."/>
            <person name="Wosten H.A.B."/>
            <person name="Martin F."/>
            <person name="Coutinho P.M."/>
            <person name="de Vries R."/>
            <person name="Martinez A.T."/>
            <person name="Klopp C."/>
            <person name="Pontarotti P."/>
            <person name="Henrissat B."/>
            <person name="Record E."/>
        </authorList>
    </citation>
    <scope>NUCLEOTIDE SEQUENCE [LARGE SCALE GENOMIC DNA]</scope>
    <source>
        <strain evidence="3">BRFM137</strain>
    </source>
</reference>
<protein>
    <recommendedName>
        <fullName evidence="2">Methyltransferase domain-containing protein</fullName>
    </recommendedName>
</protein>
<feature type="region of interest" description="Disordered" evidence="1">
    <location>
        <begin position="223"/>
        <end position="265"/>
    </location>
</feature>
<organism evidence="3 4">
    <name type="scientific">Pycnoporus cinnabarinus</name>
    <name type="common">Cinnabar-red polypore</name>
    <name type="synonym">Trametes cinnabarina</name>
    <dbReference type="NCBI Taxonomy" id="5643"/>
    <lineage>
        <taxon>Eukaryota</taxon>
        <taxon>Fungi</taxon>
        <taxon>Dikarya</taxon>
        <taxon>Basidiomycota</taxon>
        <taxon>Agaricomycotina</taxon>
        <taxon>Agaricomycetes</taxon>
        <taxon>Polyporales</taxon>
        <taxon>Polyporaceae</taxon>
        <taxon>Trametes</taxon>
    </lineage>
</organism>
<dbReference type="AlphaFoldDB" id="A0A060SJH6"/>
<evidence type="ECO:0000313" key="4">
    <source>
        <dbReference type="Proteomes" id="UP000029665"/>
    </source>
</evidence>
<dbReference type="PANTHER" id="PTHR12496">
    <property type="entry name" value="CGI-41 METHYLTRANSFERASE"/>
    <property type="match status" value="1"/>
</dbReference>
<evidence type="ECO:0000313" key="3">
    <source>
        <dbReference type="EMBL" id="CDO74570.1"/>
    </source>
</evidence>
<dbReference type="Proteomes" id="UP000029665">
    <property type="component" value="Unassembled WGS sequence"/>
</dbReference>
<proteinExistence type="predicted"/>
<dbReference type="OMA" id="SDINDPP"/>
<dbReference type="InterPro" id="IPR025714">
    <property type="entry name" value="Methyltranfer_dom"/>
</dbReference>
<evidence type="ECO:0000259" key="2">
    <source>
        <dbReference type="Pfam" id="PF13679"/>
    </source>
</evidence>
<dbReference type="CDD" id="cd02440">
    <property type="entry name" value="AdoMet_MTases"/>
    <property type="match status" value="1"/>
</dbReference>
<gene>
    <name evidence="3" type="ORF">BN946_scf184771.g6</name>
</gene>
<dbReference type="HOGENOM" id="CLU_016581_1_2_1"/>
<comment type="caution">
    <text evidence="3">The sequence shown here is derived from an EMBL/GenBank/DDBJ whole genome shotgun (WGS) entry which is preliminary data.</text>
</comment>
<accession>A0A060SJH6</accession>
<dbReference type="STRING" id="5643.A0A060SJH6"/>
<feature type="domain" description="Methyltransferase" evidence="2">
    <location>
        <begin position="161"/>
        <end position="367"/>
    </location>
</feature>
<dbReference type="SUPFAM" id="SSF53335">
    <property type="entry name" value="S-adenosyl-L-methionine-dependent methyltransferases"/>
    <property type="match status" value="1"/>
</dbReference>
<sequence length="553" mass="61325">MVQKDLNAQHLESLVDFLSEPLVTSLFAWHPNDLGSASFQPPDEWQGWWLWAGGEMHGERDHDAHASDPWMLLLRYYDSCRRISDETIAGSSLRLPEGFQTIPAPLRSLMQNASTLASPRQRGHIIYPEPGGADQTLAHTAFSSHENDHRRVDAFRGMSPKKAHEVAEMTSFIRAMTIDFPSISDIRMAVDVGAGQGYLSRALRDDCGLHVLALDYSYVQTQGAAKRDAANKPKRRPEALPNDPHEASTTRQTGHHADEAQASDAEPLRGSLTYVTAKIDANSLREATRAWIEGEGSNAVVDFSSSQIKSEQRNPVPVLFVALHACGSLTPDILRAFTAQHRASSATASWTPRAAVVVGCCYNMMRSEDFLLSRALRSSQAGSNFKLSPSHLQLAAQVPAEWMRSEETLHQARLALRKIVWRALIQDVLHPPQEASADSGMPGGPKVRVQGPHDNAVTTEERRSKRLGRLNDAAYAEWETFAHRVRAKLGLHQGTLERADRARERRIEVFHVLRCIVGPVIESLIMLDRAVWVAEELQASSHSSCCLFVAQTL</sequence>
<name>A0A060SJH6_PYCCI</name>
<keyword evidence="4" id="KW-1185">Reference proteome</keyword>
<dbReference type="InterPro" id="IPR052220">
    <property type="entry name" value="METTL25"/>
</dbReference>
<dbReference type="OrthoDB" id="10258156at2759"/>
<dbReference type="PANTHER" id="PTHR12496:SF0">
    <property type="entry name" value="METHYLTRANSFERASE DOMAIN-CONTAINING PROTEIN"/>
    <property type="match status" value="1"/>
</dbReference>
<dbReference type="InterPro" id="IPR029063">
    <property type="entry name" value="SAM-dependent_MTases_sf"/>
</dbReference>
<evidence type="ECO:0000256" key="1">
    <source>
        <dbReference type="SAM" id="MobiDB-lite"/>
    </source>
</evidence>